<dbReference type="PROSITE" id="PS51257">
    <property type="entry name" value="PROKAR_LIPOPROTEIN"/>
    <property type="match status" value="1"/>
</dbReference>
<proteinExistence type="predicted"/>
<keyword evidence="1" id="KW-0812">Transmembrane</keyword>
<keyword evidence="1" id="KW-0472">Membrane</keyword>
<evidence type="ECO:0000313" key="3">
    <source>
        <dbReference type="Proteomes" id="UP000345637"/>
    </source>
</evidence>
<sequence>MDNVNKPAAISVAATATACIAVTTLLVLLGGVAWWLWATERSTEWETLRPLIVSGFIVWGIALSMLVLGFMAFRLLIKDKVSPSSSRKRKPAKVTEHEAAYRLLKDTPPIAL</sequence>
<protein>
    <recommendedName>
        <fullName evidence="4">Type VI secretion protein VasK</fullName>
    </recommendedName>
</protein>
<reference evidence="2 3" key="1">
    <citation type="submission" date="2019-03" db="EMBL/GenBank/DDBJ databases">
        <authorList>
            <consortium name="Pathogen Informatics"/>
        </authorList>
    </citation>
    <scope>NUCLEOTIDE SEQUENCE [LARGE SCALE GENOMIC DNA]</scope>
    <source>
        <strain evidence="2 3">NCTC12998</strain>
    </source>
</reference>
<accession>A0A485BZY0</accession>
<evidence type="ECO:0000256" key="1">
    <source>
        <dbReference type="SAM" id="Phobius"/>
    </source>
</evidence>
<evidence type="ECO:0000313" key="2">
    <source>
        <dbReference type="EMBL" id="VFS79505.1"/>
    </source>
</evidence>
<dbReference type="AlphaFoldDB" id="A0A485BZY0"/>
<feature type="transmembrane region" description="Helical" evidence="1">
    <location>
        <begin position="12"/>
        <end position="36"/>
    </location>
</feature>
<dbReference type="EMBL" id="CAADJE010000025">
    <property type="protein sequence ID" value="VFS79505.1"/>
    <property type="molecule type" value="Genomic_DNA"/>
</dbReference>
<name>A0A485BZY0_RAOPL</name>
<organism evidence="2 3">
    <name type="scientific">Raoultella planticola</name>
    <name type="common">Klebsiella planticola</name>
    <dbReference type="NCBI Taxonomy" id="575"/>
    <lineage>
        <taxon>Bacteria</taxon>
        <taxon>Pseudomonadati</taxon>
        <taxon>Pseudomonadota</taxon>
        <taxon>Gammaproteobacteria</taxon>
        <taxon>Enterobacterales</taxon>
        <taxon>Enterobacteriaceae</taxon>
        <taxon>Klebsiella/Raoultella group</taxon>
        <taxon>Raoultella</taxon>
    </lineage>
</organism>
<keyword evidence="1" id="KW-1133">Transmembrane helix</keyword>
<gene>
    <name evidence="2" type="ORF">NCTC12998_05356</name>
</gene>
<dbReference type="Proteomes" id="UP000345637">
    <property type="component" value="Unassembled WGS sequence"/>
</dbReference>
<feature type="transmembrane region" description="Helical" evidence="1">
    <location>
        <begin position="56"/>
        <end position="77"/>
    </location>
</feature>
<evidence type="ECO:0008006" key="4">
    <source>
        <dbReference type="Google" id="ProtNLM"/>
    </source>
</evidence>